<feature type="non-terminal residue" evidence="1">
    <location>
        <position position="47"/>
    </location>
</feature>
<organism evidence="1 2">
    <name type="scientific">Candidatus Kaiserbacteria bacterium CG_4_8_14_3_um_filter_38_9</name>
    <dbReference type="NCBI Taxonomy" id="1974599"/>
    <lineage>
        <taxon>Bacteria</taxon>
        <taxon>Candidatus Kaiseribacteriota</taxon>
    </lineage>
</organism>
<evidence type="ECO:0000313" key="1">
    <source>
        <dbReference type="EMBL" id="PIW96843.1"/>
    </source>
</evidence>
<dbReference type="Proteomes" id="UP000230837">
    <property type="component" value="Unassembled WGS sequence"/>
</dbReference>
<comment type="caution">
    <text evidence="1">The sequence shown here is derived from an EMBL/GenBank/DDBJ whole genome shotgun (WGS) entry which is preliminary data.</text>
</comment>
<dbReference type="EMBL" id="PFHR01000145">
    <property type="protein sequence ID" value="PIW96843.1"/>
    <property type="molecule type" value="Genomic_DNA"/>
</dbReference>
<sequence>RRAGTENVALAHGFALALQNAVANLKENQLKLTSLRDYFIKELISVC</sequence>
<proteinExistence type="predicted"/>
<dbReference type="InterPro" id="IPR015421">
    <property type="entry name" value="PyrdxlP-dep_Trfase_major"/>
</dbReference>
<reference evidence="2" key="1">
    <citation type="submission" date="2017-09" db="EMBL/GenBank/DDBJ databases">
        <title>Depth-based differentiation of microbial function through sediment-hosted aquifers and enrichment of novel symbionts in the deep terrestrial subsurface.</title>
        <authorList>
            <person name="Probst A.J."/>
            <person name="Ladd B."/>
            <person name="Jarett J.K."/>
            <person name="Geller-Mcgrath D.E."/>
            <person name="Sieber C.M.K."/>
            <person name="Emerson J.B."/>
            <person name="Anantharaman K."/>
            <person name="Thomas B.C."/>
            <person name="Malmstrom R."/>
            <person name="Stieglmeier M."/>
            <person name="Klingl A."/>
            <person name="Woyke T."/>
            <person name="Ryan C.M."/>
            <person name="Banfield J.F."/>
        </authorList>
    </citation>
    <scope>NUCLEOTIDE SEQUENCE [LARGE SCALE GENOMIC DNA]</scope>
</reference>
<accession>A0A2M7INC7</accession>
<name>A0A2M7INC7_9BACT</name>
<dbReference type="Gene3D" id="3.90.1150.10">
    <property type="entry name" value="Aspartate Aminotransferase, domain 1"/>
    <property type="match status" value="1"/>
</dbReference>
<dbReference type="Gene3D" id="3.40.640.10">
    <property type="entry name" value="Type I PLP-dependent aspartate aminotransferase-like (Major domain)"/>
    <property type="match status" value="1"/>
</dbReference>
<gene>
    <name evidence="1" type="ORF">COZ82_02785</name>
</gene>
<feature type="non-terminal residue" evidence="1">
    <location>
        <position position="1"/>
    </location>
</feature>
<dbReference type="InterPro" id="IPR015422">
    <property type="entry name" value="PyrdxlP-dep_Trfase_small"/>
</dbReference>
<dbReference type="AlphaFoldDB" id="A0A2M7INC7"/>
<evidence type="ECO:0000313" key="2">
    <source>
        <dbReference type="Proteomes" id="UP000230837"/>
    </source>
</evidence>
<protein>
    <submittedName>
        <fullName evidence="1">Cysteine desulfurase NifS</fullName>
    </submittedName>
</protein>